<feature type="region of interest" description="Disordered" evidence="1">
    <location>
        <begin position="29"/>
        <end position="60"/>
    </location>
</feature>
<proteinExistence type="predicted"/>
<dbReference type="Proteomes" id="UP001204746">
    <property type="component" value="Unassembled WGS sequence"/>
</dbReference>
<keyword evidence="3" id="KW-1185">Reference proteome</keyword>
<dbReference type="RefSeq" id="WP_256653540.1">
    <property type="nucleotide sequence ID" value="NZ_JANIAA010000027.1"/>
</dbReference>
<dbReference type="EMBL" id="JANIAA010000027">
    <property type="protein sequence ID" value="MCQ8192681.1"/>
    <property type="molecule type" value="Genomic_DNA"/>
</dbReference>
<comment type="caution">
    <text evidence="2">The sequence shown here is derived from an EMBL/GenBank/DDBJ whole genome shotgun (WGS) entry which is preliminary data.</text>
</comment>
<reference evidence="2 3" key="1">
    <citation type="submission" date="2022-07" db="EMBL/GenBank/DDBJ databases">
        <authorList>
            <person name="Phongsopitanun W."/>
            <person name="Tanasupawat S."/>
        </authorList>
    </citation>
    <scope>NUCLEOTIDE SEQUENCE [LARGE SCALE GENOMIC DNA]</scope>
    <source>
        <strain evidence="2 3">RCU-064</strain>
    </source>
</reference>
<evidence type="ECO:0000256" key="1">
    <source>
        <dbReference type="SAM" id="MobiDB-lite"/>
    </source>
</evidence>
<feature type="compositionally biased region" description="Low complexity" evidence="1">
    <location>
        <begin position="37"/>
        <end position="49"/>
    </location>
</feature>
<evidence type="ECO:0000313" key="3">
    <source>
        <dbReference type="Proteomes" id="UP001204746"/>
    </source>
</evidence>
<name>A0ABT1V5V7_9ACTN</name>
<gene>
    <name evidence="2" type="ORF">NP777_31345</name>
</gene>
<evidence type="ECO:0000313" key="2">
    <source>
        <dbReference type="EMBL" id="MCQ8192681.1"/>
    </source>
</evidence>
<accession>A0ABT1V5V7</accession>
<organism evidence="2 3">
    <name type="scientific">Streptomyces rugosispiralis</name>
    <dbReference type="NCBI Taxonomy" id="2967341"/>
    <lineage>
        <taxon>Bacteria</taxon>
        <taxon>Bacillati</taxon>
        <taxon>Actinomycetota</taxon>
        <taxon>Actinomycetes</taxon>
        <taxon>Kitasatosporales</taxon>
        <taxon>Streptomycetaceae</taxon>
        <taxon>Streptomyces</taxon>
    </lineage>
</organism>
<sequence>MTCTNEVFGKRTVDLPTHDRDLVAESEDLSVARGGRSAQQEEAAQQSAEGQIKQSQAHDQ</sequence>
<protein>
    <submittedName>
        <fullName evidence="2">Uncharacterized protein</fullName>
    </submittedName>
</protein>